<evidence type="ECO:0000313" key="2">
    <source>
        <dbReference type="EMBL" id="MBW7468332.1"/>
    </source>
</evidence>
<dbReference type="RefSeq" id="WP_219878203.1">
    <property type="nucleotide sequence ID" value="NZ_JAHYXK010000013.1"/>
</dbReference>
<sequence length="286" mass="32985">MKYALITFLLLPLYSLACSCDPPPVALEFLQSKYVIWGSVIEKEYAADSLTYTVTLKIDKHFKANKAKPKELTFTQNAEGRYTGNYTSCDFSVNEGESWLVYAYEYKGDLAFGYFCSNSKPYSSFENIRKEELEILKLGNSIDLNKIIFERTAIRNIAYSEEYQKPEPKVPLDTLLIQVDSELYSGLDDSNFQNFIINVDTKGKISVIAVHRKQKNFEIKRVYDVMYPAYTSIDSLNTKLQNEIIKAIMKGKVWKPAEFMGKKVNSQVHLQVYFKKNKKPYTSPLY</sequence>
<evidence type="ECO:0000256" key="1">
    <source>
        <dbReference type="SAM" id="SignalP"/>
    </source>
</evidence>
<evidence type="ECO:0008006" key="4">
    <source>
        <dbReference type="Google" id="ProtNLM"/>
    </source>
</evidence>
<dbReference type="InterPro" id="IPR008993">
    <property type="entry name" value="TIMP-like_OB-fold"/>
</dbReference>
<proteinExistence type="predicted"/>
<dbReference type="EMBL" id="JAHYXK010000013">
    <property type="protein sequence ID" value="MBW7468332.1"/>
    <property type="molecule type" value="Genomic_DNA"/>
</dbReference>
<feature type="signal peptide" evidence="1">
    <location>
        <begin position="1"/>
        <end position="17"/>
    </location>
</feature>
<dbReference type="Proteomes" id="UP000813018">
    <property type="component" value="Unassembled WGS sequence"/>
</dbReference>
<organism evidence="2 3">
    <name type="scientific">Pontibacter aydingkolensis</name>
    <dbReference type="NCBI Taxonomy" id="1911536"/>
    <lineage>
        <taxon>Bacteria</taxon>
        <taxon>Pseudomonadati</taxon>
        <taxon>Bacteroidota</taxon>
        <taxon>Cytophagia</taxon>
        <taxon>Cytophagales</taxon>
        <taxon>Hymenobacteraceae</taxon>
        <taxon>Pontibacter</taxon>
    </lineage>
</organism>
<name>A0ABS7CWZ8_9BACT</name>
<keyword evidence="3" id="KW-1185">Reference proteome</keyword>
<accession>A0ABS7CWZ8</accession>
<dbReference type="SUPFAM" id="SSF50242">
    <property type="entry name" value="TIMP-like"/>
    <property type="match status" value="1"/>
</dbReference>
<comment type="caution">
    <text evidence="2">The sequence shown here is derived from an EMBL/GenBank/DDBJ whole genome shotgun (WGS) entry which is preliminary data.</text>
</comment>
<gene>
    <name evidence="2" type="ORF">K0O23_14745</name>
</gene>
<dbReference type="PROSITE" id="PS51257">
    <property type="entry name" value="PROKAR_LIPOPROTEIN"/>
    <property type="match status" value="1"/>
</dbReference>
<keyword evidence="1" id="KW-0732">Signal</keyword>
<feature type="chain" id="PRO_5047488268" description="Tissue inhibitor of metalloproteinase" evidence="1">
    <location>
        <begin position="18"/>
        <end position="286"/>
    </location>
</feature>
<evidence type="ECO:0000313" key="3">
    <source>
        <dbReference type="Proteomes" id="UP000813018"/>
    </source>
</evidence>
<dbReference type="Gene3D" id="2.40.50.120">
    <property type="match status" value="1"/>
</dbReference>
<reference evidence="2 3" key="1">
    <citation type="journal article" date="2016" name="Int. J. Syst. Evol. Microbiol.">
        <title>Pontibacter aydingkolensis sp. nov., isolated from soil of a salt lake.</title>
        <authorList>
            <person name="Osman G."/>
            <person name="Zhang T."/>
            <person name="Lou K."/>
            <person name="Gao Y."/>
            <person name="Chang W."/>
            <person name="Lin Q."/>
            <person name="Yang H.M."/>
            <person name="Huo X.D."/>
            <person name="Wang N."/>
        </authorList>
    </citation>
    <scope>NUCLEOTIDE SEQUENCE [LARGE SCALE GENOMIC DNA]</scope>
    <source>
        <strain evidence="2 3">KACC 19255</strain>
    </source>
</reference>
<protein>
    <recommendedName>
        <fullName evidence="4">Tissue inhibitor of metalloproteinase</fullName>
    </recommendedName>
</protein>